<evidence type="ECO:0000313" key="4">
    <source>
        <dbReference type="Proteomes" id="UP001530377"/>
    </source>
</evidence>
<dbReference type="EMBL" id="JALLPB020000368">
    <property type="protein sequence ID" value="KAL3809874.1"/>
    <property type="molecule type" value="Genomic_DNA"/>
</dbReference>
<reference evidence="3 4" key="1">
    <citation type="submission" date="2024-10" db="EMBL/GenBank/DDBJ databases">
        <title>Updated reference genomes for cyclostephanoid diatoms.</title>
        <authorList>
            <person name="Roberts W.R."/>
            <person name="Alverson A.J."/>
        </authorList>
    </citation>
    <scope>NUCLEOTIDE SEQUENCE [LARGE SCALE GENOMIC DNA]</scope>
    <source>
        <strain evidence="3 4">AJA228-03</strain>
    </source>
</reference>
<dbReference type="AlphaFoldDB" id="A0ABD3RA27"/>
<dbReference type="PANTHER" id="PTHR46167">
    <property type="entry name" value="N-LYSINE METHYLTRANSFERASE KMT5A"/>
    <property type="match status" value="1"/>
</dbReference>
<dbReference type="InterPro" id="IPR051760">
    <property type="entry name" value="KMT5A"/>
</dbReference>
<dbReference type="Pfam" id="PF00856">
    <property type="entry name" value="SET"/>
    <property type="match status" value="1"/>
</dbReference>
<dbReference type="InterPro" id="IPR001214">
    <property type="entry name" value="SET_dom"/>
</dbReference>
<evidence type="ECO:0000313" key="3">
    <source>
        <dbReference type="EMBL" id="KAL3809874.1"/>
    </source>
</evidence>
<evidence type="ECO:0000259" key="2">
    <source>
        <dbReference type="PROSITE" id="PS50280"/>
    </source>
</evidence>
<keyword evidence="4" id="KW-1185">Reference proteome</keyword>
<dbReference type="SUPFAM" id="SSF82199">
    <property type="entry name" value="SET domain"/>
    <property type="match status" value="1"/>
</dbReference>
<protein>
    <recommendedName>
        <fullName evidence="2">SET domain-containing protein</fullName>
    </recommendedName>
</protein>
<comment type="caution">
    <text evidence="3">The sequence shown here is derived from an EMBL/GenBank/DDBJ whole genome shotgun (WGS) entry which is preliminary data.</text>
</comment>
<name>A0ABD3RA27_9STRA</name>
<dbReference type="Proteomes" id="UP001530377">
    <property type="component" value="Unassembled WGS sequence"/>
</dbReference>
<evidence type="ECO:0000256" key="1">
    <source>
        <dbReference type="SAM" id="MobiDB-lite"/>
    </source>
</evidence>
<gene>
    <name evidence="3" type="ORF">ACHAXA_001299</name>
</gene>
<accession>A0ABD3RA27</accession>
<proteinExistence type="predicted"/>
<dbReference type="Gene3D" id="2.170.270.10">
    <property type="entry name" value="SET domain"/>
    <property type="match status" value="1"/>
</dbReference>
<dbReference type="InterPro" id="IPR046341">
    <property type="entry name" value="SET_dom_sf"/>
</dbReference>
<organism evidence="3 4">
    <name type="scientific">Cyclostephanos tholiformis</name>
    <dbReference type="NCBI Taxonomy" id="382380"/>
    <lineage>
        <taxon>Eukaryota</taxon>
        <taxon>Sar</taxon>
        <taxon>Stramenopiles</taxon>
        <taxon>Ochrophyta</taxon>
        <taxon>Bacillariophyta</taxon>
        <taxon>Coscinodiscophyceae</taxon>
        <taxon>Thalassiosirophycidae</taxon>
        <taxon>Stephanodiscales</taxon>
        <taxon>Stephanodiscaceae</taxon>
        <taxon>Cyclostephanos</taxon>
    </lineage>
</organism>
<feature type="compositionally biased region" description="Basic and acidic residues" evidence="1">
    <location>
        <begin position="79"/>
        <end position="89"/>
    </location>
</feature>
<dbReference type="SMART" id="SM00317">
    <property type="entry name" value="SET"/>
    <property type="match status" value="1"/>
</dbReference>
<dbReference type="PANTHER" id="PTHR46167:SF1">
    <property type="entry name" value="N-LYSINE METHYLTRANSFERASE KMT5A"/>
    <property type="match status" value="1"/>
</dbReference>
<dbReference type="PROSITE" id="PS50280">
    <property type="entry name" value="SET"/>
    <property type="match status" value="1"/>
</dbReference>
<feature type="region of interest" description="Disordered" evidence="1">
    <location>
        <begin position="66"/>
        <end position="89"/>
    </location>
</feature>
<feature type="domain" description="SET" evidence="2">
    <location>
        <begin position="195"/>
        <end position="321"/>
    </location>
</feature>
<sequence>MPPSDDTSRDSISIDSDVAFAFVDFSGVDFGDDEKSDDRKAEREVVECHNQNIDEPKLHHRIVLSDDPKRQKRNAYPKEAVKRNDAEKCQKRHEQTMKCVELPDGQKLQKRGTHDPDLFKAQSRRVHNLCRWYELGIRPSLSSSSLLNLAAHEHKDEDLFNVKVDNLRTLLVRSIQAQDDLNTNLPPHPRGEYEDILRVAPSTINGAGNGLFATAHIPKGGVVCYYAGYRHHYESQKRFKGKARAYILKLQNGWPKNDRRNDGFVDALPTEDVLARFINDPKLEERCNVTFKYIQEPGIWHCPVVSIRDIAAGEELFISYGPRYWSDQE</sequence>